<accession>A0A0A3XK13</accession>
<evidence type="ECO:0000256" key="2">
    <source>
        <dbReference type="ARBA" id="ARBA00022723"/>
    </source>
</evidence>
<dbReference type="RefSeq" id="WP_028154890.1">
    <property type="nucleotide sequence ID" value="NZ_JANUDC010000001.1"/>
</dbReference>
<evidence type="ECO:0000256" key="1">
    <source>
        <dbReference type="ARBA" id="ARBA00022617"/>
    </source>
</evidence>
<dbReference type="GO" id="GO:0046872">
    <property type="term" value="F:metal ion binding"/>
    <property type="evidence" value="ECO:0007669"/>
    <property type="project" value="UniProtKB-KW"/>
</dbReference>
<sequence length="279" mass="29852">MRIVFGIALALLMSPASGETLVERGAYLVNSVMVCHNCHTPRGPQGLDLSRALSGGNQVFDEPAFKVTGANITPDKDTGIGNWSDAELKRFLVSGDRPNGTKVAPIMPTAFYTVLTARDLDALTAYLRSVPAVRHETPAPEYRIALKPETPTYAGKQATEAELSDKLARGRYLLTIAHCLECHTPEGPSAVHDFAGASGKGGRRFEGPWGESISPNITADPAAGLGGWSDDEIKRAITQGIARDGHKLKPPMAYAAYASMTAQDIDAIVAFLRTLPPRQ</sequence>
<feature type="signal peptide" evidence="5">
    <location>
        <begin position="1"/>
        <end position="18"/>
    </location>
</feature>
<keyword evidence="1 4" id="KW-0349">Heme</keyword>
<reference evidence="7 8" key="1">
    <citation type="submission" date="2014-09" db="EMBL/GenBank/DDBJ databases">
        <title>Draft genome of Bradyrhizobium japonicum Is-34.</title>
        <authorList>
            <person name="Tsurumaru H."/>
            <person name="Yamakawa T."/>
            <person name="Hashimoto S."/>
            <person name="Okizaki K."/>
            <person name="Kanesaki Y."/>
            <person name="Yoshikawa H."/>
            <person name="Yajima S."/>
        </authorList>
    </citation>
    <scope>NUCLEOTIDE SEQUENCE [LARGE SCALE GENOMIC DNA]</scope>
    <source>
        <strain evidence="7 8">Is-34</strain>
    </source>
</reference>
<protein>
    <submittedName>
        <fullName evidence="7">Phosphomannomutase</fullName>
    </submittedName>
</protein>
<dbReference type="InterPro" id="IPR051459">
    <property type="entry name" value="Cytochrome_c-type_DH"/>
</dbReference>
<dbReference type="InterPro" id="IPR009056">
    <property type="entry name" value="Cyt_c-like_dom"/>
</dbReference>
<gene>
    <name evidence="7" type="ORF">MA20_35410</name>
</gene>
<evidence type="ECO:0000259" key="6">
    <source>
        <dbReference type="PROSITE" id="PS51007"/>
    </source>
</evidence>
<dbReference type="Proteomes" id="UP000030377">
    <property type="component" value="Unassembled WGS sequence"/>
</dbReference>
<dbReference type="PANTHER" id="PTHR35008:SF8">
    <property type="entry name" value="ALCOHOL DEHYDROGENASE CYTOCHROME C SUBUNIT"/>
    <property type="match status" value="1"/>
</dbReference>
<evidence type="ECO:0000256" key="5">
    <source>
        <dbReference type="SAM" id="SignalP"/>
    </source>
</evidence>
<dbReference type="Gene3D" id="1.10.760.10">
    <property type="entry name" value="Cytochrome c-like domain"/>
    <property type="match status" value="2"/>
</dbReference>
<evidence type="ECO:0000256" key="3">
    <source>
        <dbReference type="ARBA" id="ARBA00023004"/>
    </source>
</evidence>
<proteinExistence type="predicted"/>
<evidence type="ECO:0000313" key="8">
    <source>
        <dbReference type="Proteomes" id="UP000030377"/>
    </source>
</evidence>
<dbReference type="GO" id="GO:0009055">
    <property type="term" value="F:electron transfer activity"/>
    <property type="evidence" value="ECO:0007669"/>
    <property type="project" value="InterPro"/>
</dbReference>
<feature type="chain" id="PRO_5002017032" evidence="5">
    <location>
        <begin position="19"/>
        <end position="279"/>
    </location>
</feature>
<evidence type="ECO:0000256" key="4">
    <source>
        <dbReference type="PROSITE-ProRule" id="PRU00433"/>
    </source>
</evidence>
<feature type="domain" description="Cytochrome c" evidence="6">
    <location>
        <begin position="20"/>
        <end position="131"/>
    </location>
</feature>
<dbReference type="InterPro" id="IPR036909">
    <property type="entry name" value="Cyt_c-like_dom_sf"/>
</dbReference>
<name>A0A0A3XK13_BRAJP</name>
<feature type="domain" description="Cytochrome c" evidence="6">
    <location>
        <begin position="165"/>
        <end position="276"/>
    </location>
</feature>
<dbReference type="GO" id="GO:0020037">
    <property type="term" value="F:heme binding"/>
    <property type="evidence" value="ECO:0007669"/>
    <property type="project" value="InterPro"/>
</dbReference>
<keyword evidence="5" id="KW-0732">Signal</keyword>
<dbReference type="AlphaFoldDB" id="A0A0A3XK13"/>
<dbReference type="SUPFAM" id="SSF46626">
    <property type="entry name" value="Cytochrome c"/>
    <property type="match status" value="2"/>
</dbReference>
<dbReference type="PANTHER" id="PTHR35008">
    <property type="entry name" value="BLL4482 PROTEIN-RELATED"/>
    <property type="match status" value="1"/>
</dbReference>
<organism evidence="7 8">
    <name type="scientific">Bradyrhizobium japonicum</name>
    <dbReference type="NCBI Taxonomy" id="375"/>
    <lineage>
        <taxon>Bacteria</taxon>
        <taxon>Pseudomonadati</taxon>
        <taxon>Pseudomonadota</taxon>
        <taxon>Alphaproteobacteria</taxon>
        <taxon>Hyphomicrobiales</taxon>
        <taxon>Nitrobacteraceae</taxon>
        <taxon>Bradyrhizobium</taxon>
    </lineage>
</organism>
<comment type="caution">
    <text evidence="7">The sequence shown here is derived from an EMBL/GenBank/DDBJ whole genome shotgun (WGS) entry which is preliminary data.</text>
</comment>
<dbReference type="PROSITE" id="PS51007">
    <property type="entry name" value="CYTC"/>
    <property type="match status" value="2"/>
</dbReference>
<evidence type="ECO:0000313" key="7">
    <source>
        <dbReference type="EMBL" id="KGT74670.1"/>
    </source>
</evidence>
<dbReference type="Pfam" id="PF00034">
    <property type="entry name" value="Cytochrom_C"/>
    <property type="match status" value="1"/>
</dbReference>
<keyword evidence="2 4" id="KW-0479">Metal-binding</keyword>
<dbReference type="EMBL" id="JRPN01000028">
    <property type="protein sequence ID" value="KGT74670.1"/>
    <property type="molecule type" value="Genomic_DNA"/>
</dbReference>
<keyword evidence="3 4" id="KW-0408">Iron</keyword>
<dbReference type="STRING" id="375.BKD09_RS22885"/>